<evidence type="ECO:0000256" key="1">
    <source>
        <dbReference type="SAM" id="MobiDB-lite"/>
    </source>
</evidence>
<feature type="compositionally biased region" description="Polar residues" evidence="1">
    <location>
        <begin position="1"/>
        <end position="18"/>
    </location>
</feature>
<reference evidence="2 3" key="1">
    <citation type="submission" date="2019-01" db="EMBL/GenBank/DDBJ databases">
        <authorList>
            <person name="Deng T."/>
        </authorList>
    </citation>
    <scope>NUCLEOTIDE SEQUENCE [LARGE SCALE GENOMIC DNA]</scope>
    <source>
        <strain evidence="2 3">F8825</strain>
    </source>
</reference>
<dbReference type="Proteomes" id="UP000291088">
    <property type="component" value="Unassembled WGS sequence"/>
</dbReference>
<gene>
    <name evidence="2" type="ORF">EUU22_00710</name>
</gene>
<evidence type="ECO:0000313" key="2">
    <source>
        <dbReference type="EMBL" id="RYC27846.1"/>
    </source>
</evidence>
<feature type="region of interest" description="Disordered" evidence="1">
    <location>
        <begin position="1"/>
        <end position="40"/>
    </location>
</feature>
<name>A0A4Q2TX31_9HYPH</name>
<dbReference type="RefSeq" id="WP_129330204.1">
    <property type="nucleotide sequence ID" value="NZ_SDVB01000037.1"/>
</dbReference>
<organism evidence="2 3">
    <name type="scientific">Ciceribacter ferrooxidans</name>
    <dbReference type="NCBI Taxonomy" id="2509717"/>
    <lineage>
        <taxon>Bacteria</taxon>
        <taxon>Pseudomonadati</taxon>
        <taxon>Pseudomonadota</taxon>
        <taxon>Alphaproteobacteria</taxon>
        <taxon>Hyphomicrobiales</taxon>
        <taxon>Rhizobiaceae</taxon>
        <taxon>Ciceribacter</taxon>
    </lineage>
</organism>
<comment type="caution">
    <text evidence="2">The sequence shown here is derived from an EMBL/GenBank/DDBJ whole genome shotgun (WGS) entry which is preliminary data.</text>
</comment>
<keyword evidence="3" id="KW-1185">Reference proteome</keyword>
<dbReference type="AlphaFoldDB" id="A0A4Q2TX31"/>
<proteinExistence type="predicted"/>
<evidence type="ECO:0000313" key="3">
    <source>
        <dbReference type="Proteomes" id="UP000291088"/>
    </source>
</evidence>
<dbReference type="EMBL" id="SDVB01000037">
    <property type="protein sequence ID" value="RYC27846.1"/>
    <property type="molecule type" value="Genomic_DNA"/>
</dbReference>
<accession>A0A4Q2TX31</accession>
<sequence>MDITAPSYSHKLTTVNTRQPERPFQPDITTGQNVPGSPARAAEQVPLVAKSTPVQFSVSMLLALMNAQPENRKPEGTSVTVSSDQVPLQLEEIDAADAAQQIMDLVGSGGELCLSSVEQLLGVTKPEREEFSPKAVIERDWNSLTGGSDTLSTSQLAAAIKHLSGAHLQPADHGDQIVDTSVLQPIPSRLGGNPARPPY</sequence>
<protein>
    <submittedName>
        <fullName evidence="2">Uncharacterized protein</fullName>
    </submittedName>
</protein>